<dbReference type="Gene3D" id="2.60.40.4130">
    <property type="match status" value="1"/>
</dbReference>
<dbReference type="InterPro" id="IPR001119">
    <property type="entry name" value="SLH_dom"/>
</dbReference>
<dbReference type="CDD" id="cd07474">
    <property type="entry name" value="Peptidases_S8_subtilisin_Vpr-like"/>
    <property type="match status" value="1"/>
</dbReference>
<evidence type="ECO:0000256" key="11">
    <source>
        <dbReference type="SAM" id="SignalP"/>
    </source>
</evidence>
<comment type="caution">
    <text evidence="13">The sequence shown here is derived from an EMBL/GenBank/DDBJ whole genome shotgun (WGS) entry which is preliminary data.</text>
</comment>
<evidence type="ECO:0000256" key="1">
    <source>
        <dbReference type="ARBA" id="ARBA00011073"/>
    </source>
</evidence>
<feature type="signal peptide" evidence="11">
    <location>
        <begin position="1"/>
        <end position="29"/>
    </location>
</feature>
<protein>
    <submittedName>
        <fullName evidence="13">Peptidase inhibitor I9</fullName>
    </submittedName>
</protein>
<evidence type="ECO:0000256" key="10">
    <source>
        <dbReference type="SAM" id="MobiDB-lite"/>
    </source>
</evidence>
<dbReference type="EMBL" id="QLLI01000001">
    <property type="protein sequence ID" value="RAJ03234.1"/>
    <property type="molecule type" value="Genomic_DNA"/>
</dbReference>
<evidence type="ECO:0000256" key="4">
    <source>
        <dbReference type="ARBA" id="ARBA00022670"/>
    </source>
</evidence>
<dbReference type="SUPFAM" id="SSF63446">
    <property type="entry name" value="Type I dockerin domain"/>
    <property type="match status" value="1"/>
</dbReference>
<name>A0ABX9BSU4_9BACL</name>
<dbReference type="InterPro" id="IPR036439">
    <property type="entry name" value="Dockerin_dom_sf"/>
</dbReference>
<keyword evidence="3" id="KW-0964">Secreted</keyword>
<dbReference type="SUPFAM" id="SSF52743">
    <property type="entry name" value="Subtilisin-like"/>
    <property type="match status" value="1"/>
</dbReference>
<dbReference type="PANTHER" id="PTHR43806:SF65">
    <property type="entry name" value="SERINE PROTEASE APRX"/>
    <property type="match status" value="1"/>
</dbReference>
<feature type="region of interest" description="Disordered" evidence="10">
    <location>
        <begin position="1503"/>
        <end position="1541"/>
    </location>
</feature>
<dbReference type="InterPro" id="IPR018247">
    <property type="entry name" value="EF_Hand_1_Ca_BS"/>
</dbReference>
<evidence type="ECO:0000256" key="7">
    <source>
        <dbReference type="ARBA" id="ARBA00022825"/>
    </source>
</evidence>
<feature type="compositionally biased region" description="Gly residues" evidence="10">
    <location>
        <begin position="1503"/>
        <end position="1519"/>
    </location>
</feature>
<dbReference type="PROSITE" id="PS00138">
    <property type="entry name" value="SUBTILASE_SER"/>
    <property type="match status" value="1"/>
</dbReference>
<evidence type="ECO:0000259" key="12">
    <source>
        <dbReference type="PROSITE" id="PS51272"/>
    </source>
</evidence>
<dbReference type="PRINTS" id="PR00723">
    <property type="entry name" value="SUBTILISIN"/>
</dbReference>
<dbReference type="PROSITE" id="PS51272">
    <property type="entry name" value="SLH"/>
    <property type="match status" value="3"/>
</dbReference>
<dbReference type="InterPro" id="IPR010259">
    <property type="entry name" value="S8pro/Inhibitor_I9"/>
</dbReference>
<organism evidence="13 14">
    <name type="scientific">Paenibacillus pabuli</name>
    <dbReference type="NCBI Taxonomy" id="1472"/>
    <lineage>
        <taxon>Bacteria</taxon>
        <taxon>Bacillati</taxon>
        <taxon>Bacillota</taxon>
        <taxon>Bacilli</taxon>
        <taxon>Bacillales</taxon>
        <taxon>Paenibacillaceae</taxon>
        <taxon>Paenibacillus</taxon>
    </lineage>
</organism>
<keyword evidence="5 11" id="KW-0732">Signal</keyword>
<feature type="compositionally biased region" description="Low complexity" evidence="10">
    <location>
        <begin position="535"/>
        <end position="552"/>
    </location>
</feature>
<dbReference type="Gene3D" id="3.40.50.200">
    <property type="entry name" value="Peptidase S8/S53 domain"/>
    <property type="match status" value="2"/>
</dbReference>
<feature type="compositionally biased region" description="Acidic residues" evidence="10">
    <location>
        <begin position="446"/>
        <end position="490"/>
    </location>
</feature>
<dbReference type="SUPFAM" id="SSF52025">
    <property type="entry name" value="PA domain"/>
    <property type="match status" value="1"/>
</dbReference>
<evidence type="ECO:0000256" key="6">
    <source>
        <dbReference type="ARBA" id="ARBA00022801"/>
    </source>
</evidence>
<dbReference type="Gene3D" id="3.50.30.30">
    <property type="match status" value="1"/>
</dbReference>
<dbReference type="InterPro" id="IPR034213">
    <property type="entry name" value="S8_Vpr-like"/>
</dbReference>
<proteinExistence type="inferred from homology"/>
<evidence type="ECO:0000256" key="8">
    <source>
        <dbReference type="PROSITE-ProRule" id="PRU01240"/>
    </source>
</evidence>
<evidence type="ECO:0000256" key="9">
    <source>
        <dbReference type="RuleBase" id="RU003355"/>
    </source>
</evidence>
<evidence type="ECO:0000313" key="13">
    <source>
        <dbReference type="EMBL" id="RAJ03234.1"/>
    </source>
</evidence>
<dbReference type="InterPro" id="IPR046450">
    <property type="entry name" value="PA_dom_sf"/>
</dbReference>
<feature type="active site" description="Charge relay system" evidence="8">
    <location>
        <position position="731"/>
    </location>
</feature>
<dbReference type="PROSITE" id="PS00136">
    <property type="entry name" value="SUBTILASE_ASP"/>
    <property type="match status" value="1"/>
</dbReference>
<keyword evidence="2" id="KW-0134">Cell wall</keyword>
<dbReference type="InterPro" id="IPR022398">
    <property type="entry name" value="Peptidase_S8_His-AS"/>
</dbReference>
<keyword evidence="14" id="KW-1185">Reference proteome</keyword>
<keyword evidence="6 8" id="KW-0378">Hydrolase</keyword>
<dbReference type="PANTHER" id="PTHR43806">
    <property type="entry name" value="PEPTIDASE S8"/>
    <property type="match status" value="1"/>
</dbReference>
<dbReference type="InterPro" id="IPR036852">
    <property type="entry name" value="Peptidase_S8/S53_dom_sf"/>
</dbReference>
<dbReference type="InterPro" id="IPR003137">
    <property type="entry name" value="PA_domain"/>
</dbReference>
<accession>A0ABX9BSU4</accession>
<evidence type="ECO:0000256" key="5">
    <source>
        <dbReference type="ARBA" id="ARBA00022729"/>
    </source>
</evidence>
<evidence type="ECO:0000313" key="14">
    <source>
        <dbReference type="Proteomes" id="UP000248827"/>
    </source>
</evidence>
<dbReference type="Proteomes" id="UP000248827">
    <property type="component" value="Unassembled WGS sequence"/>
</dbReference>
<feature type="domain" description="SLH" evidence="12">
    <location>
        <begin position="1845"/>
        <end position="1902"/>
    </location>
</feature>
<gene>
    <name evidence="13" type="ORF">DET54_101429</name>
</gene>
<sequence length="1902" mass="205134">MKRKSARLLSGFIATGVLLSSMFSMPAYAAPAYGALQPSESAKSILQSLTKEERQALNQLQVMDGEVIDAKVNTKSSDLVNVIVQFKSEPAVVALKRAALNNEKMSELTATSKVKQNHQQFKQYMKSLQQKRDLSYDAASIQITQEYETALNGVALTIPGIAVEDLMKSGVVKKVWADQEVALDLPETDTQSEFATGGGMQPRMADSVPYLGIDKLHEEGITGKGIKVGVLDTGIDYNHPDLTGAYKGYRAHAGEDPKQVDPATVKGWDFIDNDADPMETTYEDWENSGYKEQGVLAEAYYTSHGTHVSGTIAGQAKNDVGYAVKGVAPDVDLYVYRVLGPGGSGDMSGIIAGIDKAIEDELDVINLSLGAATNDPLDPSSIALNNAMLQGVVSMVAAGNDGPNEGTLGTPGASALAITIGASDVPLTIPTATVTLDVYSNSGAGETEETPVMEEEASSEGEETSVEEQEETPVVEDEASAEEEETPVVDEEARPTAEEPSLADEEAPPTEEEIPATDEEAPPAEDTPALEEEVPAVGEEAPTKEAPAATYTEELPLFGKDFTDNLTTLEGKTYELVYAGLGNAFDFEGIDVQGKVALISRGEIALDAKIVNARKAGAAAAIIYNNVEGTIPNYLGEMNGYIPTFQMMRELGEKLKELNGVTVTFGAAGQTVTEGNKLADFSSRGPASVNDDIKPDIVAPGVAVFSTYPVFVNDHTGENYNIAYARNSGTSMATPHMAGIAALLLQAHEEYTPFDVKTALMNTAVDLNGNYSVYEVGAGRVDPYRAVHTSIFAKVQDKTIHFSNDESILIDEITGSIVFDSAYLEEDGQGIVSDSRTVKVENKGDLAKTYNTSMKLLNDMNLNVHLPESITVNGGSTEEMTVSVDISQDTPSGRYEGYVYLDTENAADHIQIPFSIRISEKGITSVEMIPPSVTNDTPFHQFLNRMTLSAILLGSPIDSVDVLLKDRETGEEIGFVGTLNSQSLLPGVGYLILNVFRGYAFPIENGEISNVARFVPEGSYTLEFIGTDSDSKQYSYERLVVVDNTAPEIDLGIEPGVYELNDSMLTEREGGQGVWYDGTAIDSTVQTFVDNGITDYDQSSNRVIFYENGSPFYSGDLPVSKEGNISFGITKEEYDNGYELRLFGMDVGTAANAVKDHRYGFISEGKPYVTSTYDKDEVRKGDTITQTIQLNNVEKLNGISFTLESMYDYKQFNRIEPTSELQALLDETGAEVKFSDPVVDQRELSFEASISGGSFEGITGDLDLFQVVFDVPKDEFYFKKSDVPLLEVKYTTVGMKENEEKLTLTAFNTDSYEVISKSSRTYGYVRPEAFMVNGEYLDFANDYSAMGIEIYAETASGEKYEGTLQKHGEFLIDGIPATGETTTIYTRVPGHLPSRLAVVLSKSIKGEYYGINQLNSSDFTYAGDINGDGAIDIYDMELVTKHYHTSDEIADIDQDGYVGDAEVNYITNNFGKTANYSTQKPVLQIGEKDLGYFLNKIQEMNNGGSGNNGGGSGNNGGGASTTLAPVPTPAPTTESDPSQNQVITEKELKAVTNGSAHVDITVGDKIELPVNAGDLLGTNTLTLSQQGVLSLTIPSSVLKELQTKGGPGAAGGKIILDVKKQDVQAPETKQGLTWTLAGTAYEFELYLQVSSEKLSLSTLPEDITLTLFYNSDLNGNLIGMYNENSTNNNWDYAGGVVNTQQGTVTSNVSHMGTYAPWVYDKSFEDVAPTHWASEAIKSLSAKHVLTGKTETAFDPQGQTTRAEFAALIVRTLGLEVKGNDAPFGDVSKDAWYADSVAAAYQAGLVQGVANDTFAPTRTISREEMAVLMMRAYEYQSQSNHIQSAKAGYTDEANIASWAKEAVAKASELGVMKGSTGGKFNPQNSATRAETAQTVHNLLSLLK</sequence>
<dbReference type="InterPro" id="IPR023827">
    <property type="entry name" value="Peptidase_S8_Asp-AS"/>
</dbReference>
<dbReference type="Pfam" id="PF00082">
    <property type="entry name" value="Peptidase_S8"/>
    <property type="match status" value="1"/>
</dbReference>
<dbReference type="Gene3D" id="2.60.40.680">
    <property type="match status" value="1"/>
</dbReference>
<dbReference type="InterPro" id="IPR023828">
    <property type="entry name" value="Peptidase_S8_Ser-AS"/>
</dbReference>
<feature type="chain" id="PRO_5045109052" evidence="11">
    <location>
        <begin position="30"/>
        <end position="1902"/>
    </location>
</feature>
<feature type="domain" description="SLH" evidence="12">
    <location>
        <begin position="1779"/>
        <end position="1842"/>
    </location>
</feature>
<keyword evidence="4 8" id="KW-0645">Protease</keyword>
<keyword evidence="7 8" id="KW-0720">Serine protease</keyword>
<dbReference type="InterPro" id="IPR000209">
    <property type="entry name" value="Peptidase_S8/S53_dom"/>
</dbReference>
<feature type="domain" description="SLH" evidence="12">
    <location>
        <begin position="1719"/>
        <end position="1778"/>
    </location>
</feature>
<feature type="compositionally biased region" description="Acidic residues" evidence="10">
    <location>
        <begin position="501"/>
        <end position="534"/>
    </location>
</feature>
<feature type="active site" description="Charge relay system" evidence="8">
    <location>
        <position position="232"/>
    </location>
</feature>
<feature type="region of interest" description="Disordered" evidence="10">
    <location>
        <begin position="440"/>
        <end position="552"/>
    </location>
</feature>
<comment type="similarity">
    <text evidence="1 8 9">Belongs to the peptidase S8 family.</text>
</comment>
<evidence type="ECO:0000256" key="3">
    <source>
        <dbReference type="ARBA" id="ARBA00022525"/>
    </source>
</evidence>
<dbReference type="Pfam" id="PF05922">
    <property type="entry name" value="Inhibitor_I9"/>
    <property type="match status" value="1"/>
</dbReference>
<dbReference type="Pfam" id="PF02225">
    <property type="entry name" value="PA"/>
    <property type="match status" value="1"/>
</dbReference>
<feature type="active site" description="Charge relay system" evidence="8">
    <location>
        <position position="304"/>
    </location>
</feature>
<dbReference type="RefSeq" id="WP_111618703.1">
    <property type="nucleotide sequence ID" value="NZ_QLLI01000001.1"/>
</dbReference>
<evidence type="ECO:0000256" key="2">
    <source>
        <dbReference type="ARBA" id="ARBA00022512"/>
    </source>
</evidence>
<dbReference type="PROSITE" id="PS51892">
    <property type="entry name" value="SUBTILASE"/>
    <property type="match status" value="1"/>
</dbReference>
<dbReference type="InterPro" id="IPR015500">
    <property type="entry name" value="Peptidase_S8_subtilisin-rel"/>
</dbReference>
<dbReference type="PROSITE" id="PS00137">
    <property type="entry name" value="SUBTILASE_HIS"/>
    <property type="match status" value="1"/>
</dbReference>
<dbReference type="PROSITE" id="PS00018">
    <property type="entry name" value="EF_HAND_1"/>
    <property type="match status" value="2"/>
</dbReference>
<dbReference type="CDD" id="cd02133">
    <property type="entry name" value="PA_C5a_like"/>
    <property type="match status" value="1"/>
</dbReference>
<dbReference type="Pfam" id="PF00395">
    <property type="entry name" value="SLH"/>
    <property type="match status" value="3"/>
</dbReference>
<reference evidence="13 14" key="1">
    <citation type="submission" date="2018-06" db="EMBL/GenBank/DDBJ databases">
        <title>Freshwater and sediment microbial communities from various areas in North America, analyzing microbe dynamics in response to fracking.</title>
        <authorList>
            <person name="Lamendella R."/>
        </authorList>
    </citation>
    <scope>NUCLEOTIDE SEQUENCE [LARGE SCALE GENOMIC DNA]</scope>
    <source>
        <strain evidence="13 14">NG-13</strain>
    </source>
</reference>
<dbReference type="InterPro" id="IPR050131">
    <property type="entry name" value="Peptidase_S8_subtilisin-like"/>
</dbReference>